<keyword evidence="1 6" id="KW-0819">tRNA processing</keyword>
<reference evidence="8 9" key="1">
    <citation type="journal article" date="2018" name="Nat. Biotechnol.">
        <title>A standardized bacterial taxonomy based on genome phylogeny substantially revises the tree of life.</title>
        <authorList>
            <person name="Parks D.H."/>
            <person name="Chuvochina M."/>
            <person name="Waite D.W."/>
            <person name="Rinke C."/>
            <person name="Skarshewski A."/>
            <person name="Chaumeil P.A."/>
            <person name="Hugenholtz P."/>
        </authorList>
    </citation>
    <scope>NUCLEOTIDE SEQUENCE [LARGE SCALE GENOMIC DNA]</scope>
    <source>
        <strain evidence="8">UBA11247</strain>
    </source>
</reference>
<dbReference type="SUPFAM" id="SSF54211">
    <property type="entry name" value="Ribosomal protein S5 domain 2-like"/>
    <property type="match status" value="1"/>
</dbReference>
<evidence type="ECO:0000256" key="7">
    <source>
        <dbReference type="NCBIfam" id="TIGR00188"/>
    </source>
</evidence>
<dbReference type="EC" id="3.1.26.5" evidence="6 7"/>
<evidence type="ECO:0000256" key="1">
    <source>
        <dbReference type="ARBA" id="ARBA00022694"/>
    </source>
</evidence>
<dbReference type="PANTHER" id="PTHR33992:SF1">
    <property type="entry name" value="RIBONUCLEASE P PROTEIN COMPONENT"/>
    <property type="match status" value="1"/>
</dbReference>
<keyword evidence="2 6" id="KW-0540">Nuclease</keyword>
<comment type="subunit">
    <text evidence="6">Consists of a catalytic RNA component (M1 or rnpB) and a protein subunit.</text>
</comment>
<dbReference type="GO" id="GO:0004526">
    <property type="term" value="F:ribonuclease P activity"/>
    <property type="evidence" value="ECO:0007669"/>
    <property type="project" value="UniProtKB-UniRule"/>
</dbReference>
<dbReference type="Gene3D" id="3.30.230.10">
    <property type="match status" value="1"/>
</dbReference>
<evidence type="ECO:0000256" key="2">
    <source>
        <dbReference type="ARBA" id="ARBA00022722"/>
    </source>
</evidence>
<dbReference type="EMBL" id="DQID01000285">
    <property type="protein sequence ID" value="HCT15292.1"/>
    <property type="molecule type" value="Genomic_DNA"/>
</dbReference>
<name>A0A3D4T178_9CORY</name>
<dbReference type="GO" id="GO:0001682">
    <property type="term" value="P:tRNA 5'-leader removal"/>
    <property type="evidence" value="ECO:0007669"/>
    <property type="project" value="UniProtKB-UniRule"/>
</dbReference>
<comment type="catalytic activity">
    <reaction evidence="6">
        <text>Endonucleolytic cleavage of RNA, removing 5'-extranucleotides from tRNA precursor.</text>
        <dbReference type="EC" id="3.1.26.5"/>
    </reaction>
</comment>
<dbReference type="RefSeq" id="WP_029450304.1">
    <property type="nucleotide sequence ID" value="NZ_DAITTW010000001.1"/>
</dbReference>
<evidence type="ECO:0000256" key="6">
    <source>
        <dbReference type="HAMAP-Rule" id="MF_00227"/>
    </source>
</evidence>
<dbReference type="InterPro" id="IPR000100">
    <property type="entry name" value="RNase_P"/>
</dbReference>
<comment type="caution">
    <text evidence="8">The sequence shown here is derived from an EMBL/GenBank/DDBJ whole genome shotgun (WGS) entry which is preliminary data.</text>
</comment>
<dbReference type="STRING" id="863239.GCA_000213935_00179"/>
<dbReference type="InterPro" id="IPR014721">
    <property type="entry name" value="Ribsml_uS5_D2-typ_fold_subgr"/>
</dbReference>
<keyword evidence="3 6" id="KW-0255">Endonuclease</keyword>
<evidence type="ECO:0000256" key="4">
    <source>
        <dbReference type="ARBA" id="ARBA00022801"/>
    </source>
</evidence>
<keyword evidence="4 6" id="KW-0378">Hydrolase</keyword>
<accession>A0A3D4T178</accession>
<proteinExistence type="inferred from homology"/>
<comment type="function">
    <text evidence="6">RNaseP catalyzes the removal of the 5'-leader sequence from pre-tRNA to produce the mature 5'-terminus. It can also cleave other RNA substrates such as 4.5S RNA. The protein component plays an auxiliary but essential role in vivo by binding to the 5'-leader sequence and broadening the substrate specificity of the ribozyme.</text>
</comment>
<dbReference type="NCBIfam" id="TIGR00188">
    <property type="entry name" value="rnpA"/>
    <property type="match status" value="1"/>
</dbReference>
<dbReference type="Pfam" id="PF00825">
    <property type="entry name" value="Ribonuclease_P"/>
    <property type="match status" value="1"/>
</dbReference>
<comment type="similarity">
    <text evidence="6">Belongs to the RnpA family.</text>
</comment>
<dbReference type="GO" id="GO:0042781">
    <property type="term" value="F:3'-tRNA processing endoribonuclease activity"/>
    <property type="evidence" value="ECO:0007669"/>
    <property type="project" value="TreeGrafter"/>
</dbReference>
<protein>
    <recommendedName>
        <fullName evidence="6 7">Ribonuclease P protein component</fullName>
        <shortName evidence="6">RNase P protein</shortName>
        <shortName evidence="6">RNaseP protein</shortName>
        <ecNumber evidence="6 7">3.1.26.5</ecNumber>
    </recommendedName>
    <alternativeName>
        <fullName evidence="6">Protein C5</fullName>
    </alternativeName>
</protein>
<dbReference type="GO" id="GO:0000049">
    <property type="term" value="F:tRNA binding"/>
    <property type="evidence" value="ECO:0007669"/>
    <property type="project" value="UniProtKB-UniRule"/>
</dbReference>
<dbReference type="HAMAP" id="MF_00227">
    <property type="entry name" value="RNase_P"/>
    <property type="match status" value="1"/>
</dbReference>
<dbReference type="PANTHER" id="PTHR33992">
    <property type="entry name" value="RIBONUCLEASE P PROTEIN COMPONENT"/>
    <property type="match status" value="1"/>
</dbReference>
<organism evidence="8 9">
    <name type="scientific">Corynebacterium nuruki</name>
    <dbReference type="NCBI Taxonomy" id="1032851"/>
    <lineage>
        <taxon>Bacteria</taxon>
        <taxon>Bacillati</taxon>
        <taxon>Actinomycetota</taxon>
        <taxon>Actinomycetes</taxon>
        <taxon>Mycobacteriales</taxon>
        <taxon>Corynebacteriaceae</taxon>
        <taxon>Corynebacterium</taxon>
    </lineage>
</organism>
<sequence length="133" mass="14304">MLSPEHRLRSTALFTETVRRGRRKGSRTVVVSVYESPSGGADRRALPTDRDLPVTVGGPRVGLVVSKAVGNAVTRHAVSRKLRHVARTVLDDPETGFNPAHTVVLRALPASAGASSGELERDVRHALRRILGS</sequence>
<keyword evidence="5 6" id="KW-0694">RNA-binding</keyword>
<dbReference type="InterPro" id="IPR020568">
    <property type="entry name" value="Ribosomal_Su5_D2-typ_SF"/>
</dbReference>
<gene>
    <name evidence="6 8" type="primary">rnpA</name>
    <name evidence="8" type="ORF">DIW82_11060</name>
</gene>
<evidence type="ECO:0000256" key="3">
    <source>
        <dbReference type="ARBA" id="ARBA00022759"/>
    </source>
</evidence>
<evidence type="ECO:0000256" key="5">
    <source>
        <dbReference type="ARBA" id="ARBA00022884"/>
    </source>
</evidence>
<dbReference type="AlphaFoldDB" id="A0A3D4T178"/>
<dbReference type="GO" id="GO:0030677">
    <property type="term" value="C:ribonuclease P complex"/>
    <property type="evidence" value="ECO:0007669"/>
    <property type="project" value="TreeGrafter"/>
</dbReference>
<evidence type="ECO:0000313" key="8">
    <source>
        <dbReference type="EMBL" id="HCT15292.1"/>
    </source>
</evidence>
<evidence type="ECO:0000313" key="9">
    <source>
        <dbReference type="Proteomes" id="UP000261739"/>
    </source>
</evidence>
<dbReference type="Proteomes" id="UP000261739">
    <property type="component" value="Unassembled WGS sequence"/>
</dbReference>